<dbReference type="OrthoDB" id="3461579at2759"/>
<evidence type="ECO:0000313" key="2">
    <source>
        <dbReference type="EMBL" id="CZR53423.1"/>
    </source>
</evidence>
<gene>
    <name evidence="2" type="ORF">PAC_03301</name>
</gene>
<feature type="chain" id="PRO_5012656852" evidence="1">
    <location>
        <begin position="22"/>
        <end position="241"/>
    </location>
</feature>
<sequence length="241" mass="26544">MIRAIFLYALAIGIFANLADCCNSLDASVNHKQHLTAPFESRSKAGVISITVQPNDDAEHAFGLDLIYPGVPLTEFFGFPVVHGTITYPIPSSPSSGYGSLFGWIQFIKQDFDGEAGNWTLDAYPFAQDLQTPFAYFGYNPSTLDAPAAYPYVNGTTLVWTAQAYLVVLADAGVTKNVTVIPGGAFTWGFDINVDENSPLDRQIVVRRVEKLDVESEWGERLPLLRETYTEWTFQDTGVVV</sequence>
<organism evidence="2 3">
    <name type="scientific">Phialocephala subalpina</name>
    <dbReference type="NCBI Taxonomy" id="576137"/>
    <lineage>
        <taxon>Eukaryota</taxon>
        <taxon>Fungi</taxon>
        <taxon>Dikarya</taxon>
        <taxon>Ascomycota</taxon>
        <taxon>Pezizomycotina</taxon>
        <taxon>Leotiomycetes</taxon>
        <taxon>Helotiales</taxon>
        <taxon>Mollisiaceae</taxon>
        <taxon>Phialocephala</taxon>
        <taxon>Phialocephala fortinii species complex</taxon>
    </lineage>
</organism>
<keyword evidence="1" id="KW-0732">Signal</keyword>
<name>A0A1L7WL05_9HELO</name>
<accession>A0A1L7WL05</accession>
<reference evidence="2 3" key="1">
    <citation type="submission" date="2016-03" db="EMBL/GenBank/DDBJ databases">
        <authorList>
            <person name="Ploux O."/>
        </authorList>
    </citation>
    <scope>NUCLEOTIDE SEQUENCE [LARGE SCALE GENOMIC DNA]</scope>
    <source>
        <strain evidence="2 3">UAMH 11012</strain>
    </source>
</reference>
<protein>
    <submittedName>
        <fullName evidence="2">Uncharacterized protein</fullName>
    </submittedName>
</protein>
<feature type="signal peptide" evidence="1">
    <location>
        <begin position="1"/>
        <end position="21"/>
    </location>
</feature>
<keyword evidence="3" id="KW-1185">Reference proteome</keyword>
<dbReference type="AlphaFoldDB" id="A0A1L7WL05"/>
<proteinExistence type="predicted"/>
<dbReference type="EMBL" id="FJOG01000003">
    <property type="protein sequence ID" value="CZR53423.1"/>
    <property type="molecule type" value="Genomic_DNA"/>
</dbReference>
<evidence type="ECO:0000256" key="1">
    <source>
        <dbReference type="SAM" id="SignalP"/>
    </source>
</evidence>
<dbReference type="Proteomes" id="UP000184330">
    <property type="component" value="Unassembled WGS sequence"/>
</dbReference>
<evidence type="ECO:0000313" key="3">
    <source>
        <dbReference type="Proteomes" id="UP000184330"/>
    </source>
</evidence>